<keyword evidence="3" id="KW-1185">Reference proteome</keyword>
<proteinExistence type="predicted"/>
<dbReference type="EMBL" id="CACRXK020004374">
    <property type="protein sequence ID" value="CAB4002497.1"/>
    <property type="molecule type" value="Genomic_DNA"/>
</dbReference>
<dbReference type="SUPFAM" id="SSF56349">
    <property type="entry name" value="DNA breaking-rejoining enzymes"/>
    <property type="match status" value="1"/>
</dbReference>
<dbReference type="OrthoDB" id="2414723at2759"/>
<dbReference type="PANTHER" id="PTHR21446:SF12">
    <property type="entry name" value="POTASSIUM CHANNEL TETRAMERIZATION DOMAIN CONTAINING 1"/>
    <property type="match status" value="1"/>
</dbReference>
<gene>
    <name evidence="2" type="ORF">PACLA_8A034589</name>
</gene>
<protein>
    <submittedName>
        <fullName evidence="2">Uncharacterized protein</fullName>
    </submittedName>
</protein>
<evidence type="ECO:0000313" key="2">
    <source>
        <dbReference type="EMBL" id="CAB4002497.1"/>
    </source>
</evidence>
<dbReference type="GO" id="GO:0003677">
    <property type="term" value="F:DNA binding"/>
    <property type="evidence" value="ECO:0007669"/>
    <property type="project" value="InterPro"/>
</dbReference>
<dbReference type="InterPro" id="IPR011010">
    <property type="entry name" value="DNA_brk_join_enz"/>
</dbReference>
<name>A0A7D9EA93_PARCT</name>
<dbReference type="GO" id="GO:0006310">
    <property type="term" value="P:DNA recombination"/>
    <property type="evidence" value="ECO:0007669"/>
    <property type="project" value="InterPro"/>
</dbReference>
<evidence type="ECO:0000313" key="3">
    <source>
        <dbReference type="Proteomes" id="UP001152795"/>
    </source>
</evidence>
<dbReference type="GO" id="GO:0015074">
    <property type="term" value="P:DNA integration"/>
    <property type="evidence" value="ECO:0007669"/>
    <property type="project" value="InterPro"/>
</dbReference>
<sequence>MAKVNHHPEITKDDLQKLYLSFDLNTPKGLQQKCMFDIMFHLIRRGRENLGEQTKDTFAVAVDAQNRRYVYQAVDELDKNHRENDDPQDSTTDGRMYEQPGALCPVNSFELYLSKLHPELKCLWQRPKEATADICWYCNVPVGKNTLGNFMKDISRAADLSKEYTNHSIRATAVTVLDHSNFEARHIMRVSGHKSEASIRSYSRRLSENKQREISETLGQACGFPSEIEETTLSSPSETQLELTSSQYENVLDTICFSPLPGHSLPGSPVLHATQTNTLKNVTFASGAFNNCNVTFNFNGK</sequence>
<organism evidence="2 3">
    <name type="scientific">Paramuricea clavata</name>
    <name type="common">Red gorgonian</name>
    <name type="synonym">Violescent sea-whip</name>
    <dbReference type="NCBI Taxonomy" id="317549"/>
    <lineage>
        <taxon>Eukaryota</taxon>
        <taxon>Metazoa</taxon>
        <taxon>Cnidaria</taxon>
        <taxon>Anthozoa</taxon>
        <taxon>Octocorallia</taxon>
        <taxon>Malacalcyonacea</taxon>
        <taxon>Plexauridae</taxon>
        <taxon>Paramuricea</taxon>
    </lineage>
</organism>
<dbReference type="InterPro" id="IPR013762">
    <property type="entry name" value="Integrase-like_cat_sf"/>
</dbReference>
<comment type="caution">
    <text evidence="2">The sequence shown here is derived from an EMBL/GenBank/DDBJ whole genome shotgun (WGS) entry which is preliminary data.</text>
</comment>
<accession>A0A7D9EA93</accession>
<dbReference type="PANTHER" id="PTHR21446">
    <property type="entry name" value="DUF3504 DOMAIN-CONTAINING PROTEIN"/>
    <property type="match status" value="1"/>
</dbReference>
<evidence type="ECO:0000256" key="1">
    <source>
        <dbReference type="SAM" id="MobiDB-lite"/>
    </source>
</evidence>
<dbReference type="Gene3D" id="1.10.443.10">
    <property type="entry name" value="Intergrase catalytic core"/>
    <property type="match status" value="1"/>
</dbReference>
<feature type="compositionally biased region" description="Basic and acidic residues" evidence="1">
    <location>
        <begin position="76"/>
        <end position="85"/>
    </location>
</feature>
<reference evidence="2" key="1">
    <citation type="submission" date="2020-04" db="EMBL/GenBank/DDBJ databases">
        <authorList>
            <person name="Alioto T."/>
            <person name="Alioto T."/>
            <person name="Gomez Garrido J."/>
        </authorList>
    </citation>
    <scope>NUCLEOTIDE SEQUENCE</scope>
    <source>
        <strain evidence="2">A484AB</strain>
    </source>
</reference>
<dbReference type="AlphaFoldDB" id="A0A7D9EA93"/>
<feature type="region of interest" description="Disordered" evidence="1">
    <location>
        <begin position="76"/>
        <end position="97"/>
    </location>
</feature>
<dbReference type="Proteomes" id="UP001152795">
    <property type="component" value="Unassembled WGS sequence"/>
</dbReference>
<dbReference type="InterPro" id="IPR052787">
    <property type="entry name" value="MAVS"/>
</dbReference>